<name>A0A1R4EHV0_9GAMM</name>
<dbReference type="Pfam" id="PF13561">
    <property type="entry name" value="adh_short_C2"/>
    <property type="match status" value="1"/>
</dbReference>
<sequence>MKRFNDKVIVITGADSSIGRVTALKLAREGGNVVLLGNNSKVLEYIAGELPEDHTWINTGNHLAVTGDISNEEHSERLVSHIIDKYNRIDAVISINTEIKFSPALVNELAKTKGSIVYISLLSDTSTDWSLESYKQAQVDLEQHYKKLAHKLGPQGVRVNGVHAGLTTEDNDDIDNVKLFMDQSLLGRLVEMNEIAEAILFLASNDACMITGATLPVDGGLTLTS</sequence>
<dbReference type="EMBL" id="FUGD01000122">
    <property type="protein sequence ID" value="SJM38066.1"/>
    <property type="molecule type" value="Genomic_DNA"/>
</dbReference>
<dbReference type="RefSeq" id="WP_077449433.1">
    <property type="nucleotide sequence ID" value="NZ_FUGD01000122.1"/>
</dbReference>
<evidence type="ECO:0000313" key="1">
    <source>
        <dbReference type="EMBL" id="SJM38066.1"/>
    </source>
</evidence>
<dbReference type="SUPFAM" id="SSF51735">
    <property type="entry name" value="NAD(P)-binding Rossmann-fold domains"/>
    <property type="match status" value="1"/>
</dbReference>
<protein>
    <submittedName>
        <fullName evidence="1">Cyclopentanol dehydrogenase</fullName>
        <ecNumber evidence="1">1.1.1.163</ecNumber>
    </submittedName>
</protein>
<dbReference type="PRINTS" id="PR00081">
    <property type="entry name" value="GDHRDH"/>
</dbReference>
<evidence type="ECO:0000313" key="2">
    <source>
        <dbReference type="Proteomes" id="UP000188169"/>
    </source>
</evidence>
<dbReference type="OrthoDB" id="9806974at2"/>
<dbReference type="EC" id="1.1.1.163" evidence="1"/>
<dbReference type="InterPro" id="IPR036291">
    <property type="entry name" value="NAD(P)-bd_dom_sf"/>
</dbReference>
<gene>
    <name evidence="1" type="primary">cpnA_2</name>
    <name evidence="1" type="ORF">A1019T_02054</name>
</gene>
<dbReference type="AlphaFoldDB" id="A0A1R4EHV0"/>
<proteinExistence type="predicted"/>
<accession>A0A1R4EHV0</accession>
<dbReference type="PANTHER" id="PTHR43975:SF2">
    <property type="entry name" value="EG:BACR7A4.14 PROTEIN-RELATED"/>
    <property type="match status" value="1"/>
</dbReference>
<dbReference type="GO" id="GO:0055041">
    <property type="term" value="F:cyclopentanol dehydrogenase activity"/>
    <property type="evidence" value="ECO:0007669"/>
    <property type="project" value="UniProtKB-EC"/>
</dbReference>
<dbReference type="STRING" id="1945520.A1019T_02054"/>
<dbReference type="Gene3D" id="3.40.50.720">
    <property type="entry name" value="NAD(P)-binding Rossmann-like Domain"/>
    <property type="match status" value="2"/>
</dbReference>
<dbReference type="Pfam" id="PF00106">
    <property type="entry name" value="adh_short"/>
    <property type="match status" value="1"/>
</dbReference>
<keyword evidence="1" id="KW-0560">Oxidoreductase</keyword>
<reference evidence="2" key="1">
    <citation type="submission" date="2017-02" db="EMBL/GenBank/DDBJ databases">
        <authorList>
            <person name="Mornico D."/>
        </authorList>
    </citation>
    <scope>NUCLEOTIDE SEQUENCE [LARGE SCALE GENOMIC DNA]</scope>
</reference>
<dbReference type="PANTHER" id="PTHR43975">
    <property type="entry name" value="ZGC:101858"/>
    <property type="match status" value="1"/>
</dbReference>
<keyword evidence="2" id="KW-1185">Reference proteome</keyword>
<organism evidence="1 2">
    <name type="scientific">Psychrobacter pasteurii</name>
    <dbReference type="NCBI Taxonomy" id="1945520"/>
    <lineage>
        <taxon>Bacteria</taxon>
        <taxon>Pseudomonadati</taxon>
        <taxon>Pseudomonadota</taxon>
        <taxon>Gammaproteobacteria</taxon>
        <taxon>Moraxellales</taxon>
        <taxon>Moraxellaceae</taxon>
        <taxon>Psychrobacter</taxon>
    </lineage>
</organism>
<dbReference type="Proteomes" id="UP000188169">
    <property type="component" value="Unassembled WGS sequence"/>
</dbReference>
<dbReference type="InterPro" id="IPR002347">
    <property type="entry name" value="SDR_fam"/>
</dbReference>